<keyword evidence="3" id="KW-1185">Reference proteome</keyword>
<protein>
    <submittedName>
        <fullName evidence="2">Zinc finger protein 699</fullName>
    </submittedName>
</protein>
<dbReference type="GO" id="GO:0006355">
    <property type="term" value="P:regulation of DNA-templated transcription"/>
    <property type="evidence" value="ECO:0007669"/>
    <property type="project" value="InterPro"/>
</dbReference>
<evidence type="ECO:0000313" key="2">
    <source>
        <dbReference type="EMBL" id="EPQ20767.1"/>
    </source>
</evidence>
<proteinExistence type="predicted"/>
<dbReference type="Gene3D" id="6.10.140.140">
    <property type="match status" value="1"/>
</dbReference>
<dbReference type="CDD" id="cd07765">
    <property type="entry name" value="KRAB_A-box"/>
    <property type="match status" value="1"/>
</dbReference>
<dbReference type="PANTHER" id="PTHR23232">
    <property type="entry name" value="KRAB DOMAIN C2H2 ZINC FINGER"/>
    <property type="match status" value="1"/>
</dbReference>
<name>S7QGY8_MYOBR</name>
<dbReference type="PANTHER" id="PTHR23232:SF142">
    <property type="entry name" value="GASTRULA ZINC FINGER PROTEIN XLCGF57.1-LIKE-RELATED"/>
    <property type="match status" value="1"/>
</dbReference>
<dbReference type="AlphaFoldDB" id="S7QGY8"/>
<accession>S7QGY8</accession>
<evidence type="ECO:0000313" key="3">
    <source>
        <dbReference type="Proteomes" id="UP000052978"/>
    </source>
</evidence>
<evidence type="ECO:0000259" key="1">
    <source>
        <dbReference type="PROSITE" id="PS50805"/>
    </source>
</evidence>
<dbReference type="SUPFAM" id="SSF109640">
    <property type="entry name" value="KRAB domain (Kruppel-associated box)"/>
    <property type="match status" value="1"/>
</dbReference>
<dbReference type="Pfam" id="PF01352">
    <property type="entry name" value="KRAB"/>
    <property type="match status" value="1"/>
</dbReference>
<sequence length="70" mass="8126">MFQDSVVFEDVAVDFSQEEWALLDRAQRSLYREVMLENFRNLASLGFGLKNWKTLVNKTGMVTDPKELVV</sequence>
<dbReference type="InterPro" id="IPR050169">
    <property type="entry name" value="Krueppel_C2H2_ZnF"/>
</dbReference>
<dbReference type="SMART" id="SM00349">
    <property type="entry name" value="KRAB"/>
    <property type="match status" value="1"/>
</dbReference>
<reference evidence="2 3" key="1">
    <citation type="journal article" date="2013" name="Nat. Commun.">
        <title>Genome analysis reveals insights into physiology and longevity of the Brandt's bat Myotis brandtii.</title>
        <authorList>
            <person name="Seim I."/>
            <person name="Fang X."/>
            <person name="Xiong Z."/>
            <person name="Lobanov A.V."/>
            <person name="Huang Z."/>
            <person name="Ma S."/>
            <person name="Feng Y."/>
            <person name="Turanov A.A."/>
            <person name="Zhu Y."/>
            <person name="Lenz T.L."/>
            <person name="Gerashchenko M.V."/>
            <person name="Fan D."/>
            <person name="Hee Yim S."/>
            <person name="Yao X."/>
            <person name="Jordan D."/>
            <person name="Xiong Y."/>
            <person name="Ma Y."/>
            <person name="Lyapunov A.N."/>
            <person name="Chen G."/>
            <person name="Kulakova O.I."/>
            <person name="Sun Y."/>
            <person name="Lee S.G."/>
            <person name="Bronson R.T."/>
            <person name="Moskalev A.A."/>
            <person name="Sunyaev S.R."/>
            <person name="Zhang G."/>
            <person name="Krogh A."/>
            <person name="Wang J."/>
            <person name="Gladyshev V.N."/>
        </authorList>
    </citation>
    <scope>NUCLEOTIDE SEQUENCE [LARGE SCALE GENOMIC DNA]</scope>
</reference>
<dbReference type="InterPro" id="IPR036051">
    <property type="entry name" value="KRAB_dom_sf"/>
</dbReference>
<feature type="domain" description="KRAB" evidence="1">
    <location>
        <begin position="6"/>
        <end position="70"/>
    </location>
</feature>
<dbReference type="InterPro" id="IPR001909">
    <property type="entry name" value="KRAB"/>
</dbReference>
<dbReference type="Proteomes" id="UP000052978">
    <property type="component" value="Unassembled WGS sequence"/>
</dbReference>
<organism evidence="2 3">
    <name type="scientific">Myotis brandtii</name>
    <name type="common">Brandt's bat</name>
    <dbReference type="NCBI Taxonomy" id="109478"/>
    <lineage>
        <taxon>Eukaryota</taxon>
        <taxon>Metazoa</taxon>
        <taxon>Chordata</taxon>
        <taxon>Craniata</taxon>
        <taxon>Vertebrata</taxon>
        <taxon>Euteleostomi</taxon>
        <taxon>Mammalia</taxon>
        <taxon>Eutheria</taxon>
        <taxon>Laurasiatheria</taxon>
        <taxon>Chiroptera</taxon>
        <taxon>Yangochiroptera</taxon>
        <taxon>Vespertilionidae</taxon>
        <taxon>Myotis</taxon>
    </lineage>
</organism>
<dbReference type="PROSITE" id="PS50805">
    <property type="entry name" value="KRAB"/>
    <property type="match status" value="1"/>
</dbReference>
<dbReference type="EMBL" id="KE318862">
    <property type="protein sequence ID" value="EPQ20767.1"/>
    <property type="molecule type" value="Genomic_DNA"/>
</dbReference>
<gene>
    <name evidence="2" type="ORF">D623_10000879</name>
</gene>